<keyword evidence="2" id="KW-1185">Reference proteome</keyword>
<protein>
    <submittedName>
        <fullName evidence="1">Uncharacterized protein</fullName>
    </submittedName>
</protein>
<dbReference type="EMBL" id="MU006713">
    <property type="protein sequence ID" value="KAF2628329.1"/>
    <property type="molecule type" value="Genomic_DNA"/>
</dbReference>
<name>A0ACB6S548_9PLEO</name>
<dbReference type="Proteomes" id="UP000799754">
    <property type="component" value="Unassembled WGS sequence"/>
</dbReference>
<reference evidence="1" key="1">
    <citation type="journal article" date="2020" name="Stud. Mycol.">
        <title>101 Dothideomycetes genomes: a test case for predicting lifestyles and emergence of pathogens.</title>
        <authorList>
            <person name="Haridas S."/>
            <person name="Albert R."/>
            <person name="Binder M."/>
            <person name="Bloem J."/>
            <person name="Labutti K."/>
            <person name="Salamov A."/>
            <person name="Andreopoulos B."/>
            <person name="Baker S."/>
            <person name="Barry K."/>
            <person name="Bills G."/>
            <person name="Bluhm B."/>
            <person name="Cannon C."/>
            <person name="Castanera R."/>
            <person name="Culley D."/>
            <person name="Daum C."/>
            <person name="Ezra D."/>
            <person name="Gonzalez J."/>
            <person name="Henrissat B."/>
            <person name="Kuo A."/>
            <person name="Liang C."/>
            <person name="Lipzen A."/>
            <person name="Lutzoni F."/>
            <person name="Magnuson J."/>
            <person name="Mondo S."/>
            <person name="Nolan M."/>
            <person name="Ohm R."/>
            <person name="Pangilinan J."/>
            <person name="Park H.-J."/>
            <person name="Ramirez L."/>
            <person name="Alfaro M."/>
            <person name="Sun H."/>
            <person name="Tritt A."/>
            <person name="Yoshinaga Y."/>
            <person name="Zwiers L.-H."/>
            <person name="Turgeon B."/>
            <person name="Goodwin S."/>
            <person name="Spatafora J."/>
            <person name="Crous P."/>
            <person name="Grigoriev I."/>
        </authorList>
    </citation>
    <scope>NUCLEOTIDE SEQUENCE</scope>
    <source>
        <strain evidence="1">CBS 525.71</strain>
    </source>
</reference>
<proteinExistence type="predicted"/>
<organism evidence="1 2">
    <name type="scientific">Macroventuria anomochaeta</name>
    <dbReference type="NCBI Taxonomy" id="301207"/>
    <lineage>
        <taxon>Eukaryota</taxon>
        <taxon>Fungi</taxon>
        <taxon>Dikarya</taxon>
        <taxon>Ascomycota</taxon>
        <taxon>Pezizomycotina</taxon>
        <taxon>Dothideomycetes</taxon>
        <taxon>Pleosporomycetidae</taxon>
        <taxon>Pleosporales</taxon>
        <taxon>Pleosporineae</taxon>
        <taxon>Didymellaceae</taxon>
        <taxon>Macroventuria</taxon>
    </lineage>
</organism>
<evidence type="ECO:0000313" key="2">
    <source>
        <dbReference type="Proteomes" id="UP000799754"/>
    </source>
</evidence>
<comment type="caution">
    <text evidence="1">The sequence shown here is derived from an EMBL/GenBank/DDBJ whole genome shotgun (WGS) entry which is preliminary data.</text>
</comment>
<evidence type="ECO:0000313" key="1">
    <source>
        <dbReference type="EMBL" id="KAF2628329.1"/>
    </source>
</evidence>
<feature type="non-terminal residue" evidence="1">
    <location>
        <position position="1"/>
    </location>
</feature>
<accession>A0ACB6S548</accession>
<gene>
    <name evidence="1" type="ORF">BU25DRAFT_339522</name>
</gene>
<sequence>ALQHVVDHVTANEPDTVQYLVTVPVDNVSAVEIHIIGEYVSLPSAYDAQQALQSVRDLESLLQENGILPHCPEIHTGPVAIKTTSGPPLLLSSNPAIIPWA</sequence>